<dbReference type="PROSITE" id="PS51257">
    <property type="entry name" value="PROKAR_LIPOPROTEIN"/>
    <property type="match status" value="1"/>
</dbReference>
<reference evidence="3 4" key="1">
    <citation type="submission" date="2017-11" db="EMBL/GenBank/DDBJ databases">
        <title>Genomic Encyclopedia of Archaeal and Bacterial Type Strains, Phase II (KMG-II): From Individual Species to Whole Genera.</title>
        <authorList>
            <person name="Goeker M."/>
        </authorList>
    </citation>
    <scope>NUCLEOTIDE SEQUENCE [LARGE SCALE GENOMIC DNA]</scope>
    <source>
        <strain evidence="3 4">DSM 25625</strain>
    </source>
</reference>
<dbReference type="Proteomes" id="UP000230161">
    <property type="component" value="Unassembled WGS sequence"/>
</dbReference>
<feature type="chain" id="PRO_5039715711" description="BP74 N-terminal domain-containing protein" evidence="1">
    <location>
        <begin position="23"/>
        <end position="139"/>
    </location>
</feature>
<protein>
    <recommendedName>
        <fullName evidence="2">BP74 N-terminal domain-containing protein</fullName>
    </recommendedName>
</protein>
<evidence type="ECO:0000256" key="1">
    <source>
        <dbReference type="SAM" id="SignalP"/>
    </source>
</evidence>
<gene>
    <name evidence="3" type="ORF">CLV54_1827</name>
</gene>
<proteinExistence type="predicted"/>
<dbReference type="OrthoDB" id="1495671at2"/>
<sequence>MFRRTCFAVVAAVLAASTLAGCQSGGGSSEISAPAVVTFEVAGSERYSIELDTDELVQHVVELQNGGEEGRIPNGEIVRDGDGDVNSPWTWHIDPATLEFADATTGVCDGLPSAVEDGSLTSDNYCPWDAKVVELKPLG</sequence>
<evidence type="ECO:0000313" key="4">
    <source>
        <dbReference type="Proteomes" id="UP000230161"/>
    </source>
</evidence>
<accession>A0A2M9BVT2</accession>
<comment type="caution">
    <text evidence="3">The sequence shown here is derived from an EMBL/GenBank/DDBJ whole genome shotgun (WGS) entry which is preliminary data.</text>
</comment>
<keyword evidence="1" id="KW-0732">Signal</keyword>
<dbReference type="RefSeq" id="WP_100344640.1">
    <property type="nucleotide sequence ID" value="NZ_PGFB01000003.1"/>
</dbReference>
<keyword evidence="4" id="KW-1185">Reference proteome</keyword>
<feature type="signal peptide" evidence="1">
    <location>
        <begin position="1"/>
        <end position="22"/>
    </location>
</feature>
<evidence type="ECO:0000313" key="3">
    <source>
        <dbReference type="EMBL" id="PJJ62035.1"/>
    </source>
</evidence>
<dbReference type="EMBL" id="PGFB01000003">
    <property type="protein sequence ID" value="PJJ62035.1"/>
    <property type="molecule type" value="Genomic_DNA"/>
</dbReference>
<organism evidence="3 4">
    <name type="scientific">Compostimonas suwonensis</name>
    <dbReference type="NCBI Taxonomy" id="1048394"/>
    <lineage>
        <taxon>Bacteria</taxon>
        <taxon>Bacillati</taxon>
        <taxon>Actinomycetota</taxon>
        <taxon>Actinomycetes</taxon>
        <taxon>Micrococcales</taxon>
        <taxon>Microbacteriaceae</taxon>
        <taxon>Compostimonas</taxon>
    </lineage>
</organism>
<feature type="domain" description="BP74 N-terminal" evidence="2">
    <location>
        <begin position="34"/>
        <end position="136"/>
    </location>
</feature>
<dbReference type="AlphaFoldDB" id="A0A2M9BVT2"/>
<dbReference type="Pfam" id="PF23621">
    <property type="entry name" value="BP74_N"/>
    <property type="match status" value="1"/>
</dbReference>
<dbReference type="InterPro" id="IPR056422">
    <property type="entry name" value="BP74_N"/>
</dbReference>
<evidence type="ECO:0000259" key="2">
    <source>
        <dbReference type="Pfam" id="PF23621"/>
    </source>
</evidence>
<name>A0A2M9BVT2_9MICO</name>